<gene>
    <name evidence="1" type="ORF">UFOVP87_49</name>
</gene>
<dbReference type="EMBL" id="LR796200">
    <property type="protein sequence ID" value="CAB4127129.1"/>
    <property type="molecule type" value="Genomic_DNA"/>
</dbReference>
<organism evidence="1">
    <name type="scientific">uncultured Caudovirales phage</name>
    <dbReference type="NCBI Taxonomy" id="2100421"/>
    <lineage>
        <taxon>Viruses</taxon>
        <taxon>Duplodnaviria</taxon>
        <taxon>Heunggongvirae</taxon>
        <taxon>Uroviricota</taxon>
        <taxon>Caudoviricetes</taxon>
        <taxon>Peduoviridae</taxon>
        <taxon>Maltschvirus</taxon>
        <taxon>Maltschvirus maltsch</taxon>
    </lineage>
</organism>
<evidence type="ECO:0000313" key="1">
    <source>
        <dbReference type="EMBL" id="CAB4127129.1"/>
    </source>
</evidence>
<protein>
    <submittedName>
        <fullName evidence="1">Uncharacterized protein</fullName>
    </submittedName>
</protein>
<name>A0A6J5L5E9_9CAUD</name>
<accession>A0A6J5L5E9</accession>
<sequence>MERTAMQELQRRLFDVGTKTRPITVDEMNGFIEKEKQQIIDAYIDRIKDTYQNRTEAEQYYNQTFKQD</sequence>
<reference evidence="1" key="1">
    <citation type="submission" date="2020-04" db="EMBL/GenBank/DDBJ databases">
        <authorList>
            <person name="Chiriac C."/>
            <person name="Salcher M."/>
            <person name="Ghai R."/>
            <person name="Kavagutti S V."/>
        </authorList>
    </citation>
    <scope>NUCLEOTIDE SEQUENCE</scope>
</reference>
<proteinExistence type="predicted"/>